<comment type="caution">
    <text evidence="2">The sequence shown here is derived from an EMBL/GenBank/DDBJ whole genome shotgun (WGS) entry which is preliminary data.</text>
</comment>
<gene>
    <name evidence="2" type="ORF">BHU25_17965</name>
</gene>
<name>A0A423D776_9PSED</name>
<keyword evidence="3" id="KW-1185">Reference proteome</keyword>
<organism evidence="2 3">
    <name type="scientific">Pseudomonas vranovensis</name>
    <dbReference type="NCBI Taxonomy" id="321661"/>
    <lineage>
        <taxon>Bacteria</taxon>
        <taxon>Pseudomonadati</taxon>
        <taxon>Pseudomonadota</taxon>
        <taxon>Gammaproteobacteria</taxon>
        <taxon>Pseudomonadales</taxon>
        <taxon>Pseudomonadaceae</taxon>
        <taxon>Pseudomonas</taxon>
    </lineage>
</organism>
<sequence>MLERVKHLFDLERIIFILAMNRDQLGKGIQGVYGASFNGLQYLKRFIDIDYQLRTPSIKEYISVRLEEQEISDYFKARQDGRYDLEHIIELMAYLALRFEYTPRDINQLIGRLKLIFRSIPYSHYLDCSIIVPLLILRQESPQLYTRYSKDALCANDVIEFLSGTRIGQGTLEHRIAVMFGYLIGAARDPYSKQSMETILTPWKEWSKTLAEAADASQIRSELQRTVNVVIELATEDREFRNRRGLNELAFNRIELAGEINFS</sequence>
<evidence type="ECO:0000259" key="1">
    <source>
        <dbReference type="Pfam" id="PF07693"/>
    </source>
</evidence>
<evidence type="ECO:0000313" key="3">
    <source>
        <dbReference type="Proteomes" id="UP000285286"/>
    </source>
</evidence>
<protein>
    <recommendedName>
        <fullName evidence="1">KAP NTPase domain-containing protein</fullName>
    </recommendedName>
</protein>
<proteinExistence type="predicted"/>
<dbReference type="Pfam" id="PF07693">
    <property type="entry name" value="KAP_NTPase"/>
    <property type="match status" value="1"/>
</dbReference>
<evidence type="ECO:0000313" key="2">
    <source>
        <dbReference type="EMBL" id="ROL67403.1"/>
    </source>
</evidence>
<feature type="domain" description="KAP NTPase" evidence="1">
    <location>
        <begin position="1"/>
        <end position="116"/>
    </location>
</feature>
<dbReference type="EMBL" id="MOAM01000027">
    <property type="protein sequence ID" value="ROL67403.1"/>
    <property type="molecule type" value="Genomic_DNA"/>
</dbReference>
<dbReference type="AlphaFoldDB" id="A0A423D776"/>
<reference evidence="2 3" key="1">
    <citation type="submission" date="2016-10" db="EMBL/GenBank/DDBJ databases">
        <title>Comparative genome analysis of multiple Pseudomonas spp. focuses on biocontrol and plant growth promoting traits.</title>
        <authorList>
            <person name="Tao X.-Y."/>
            <person name="Taylor C.G."/>
        </authorList>
    </citation>
    <scope>NUCLEOTIDE SEQUENCE [LARGE SCALE GENOMIC DNA]</scope>
    <source>
        <strain evidence="2 3">15D11</strain>
    </source>
</reference>
<dbReference type="InterPro" id="IPR011646">
    <property type="entry name" value="KAP_P-loop"/>
</dbReference>
<accession>A0A423D776</accession>
<dbReference type="Proteomes" id="UP000285286">
    <property type="component" value="Unassembled WGS sequence"/>
</dbReference>